<keyword evidence="3" id="KW-1185">Reference proteome</keyword>
<dbReference type="GeneID" id="93030475"/>
<accession>A0A1X1P7I9</accession>
<dbReference type="AlphaFoldDB" id="A0A1X1P7I9"/>
<dbReference type="EMBL" id="NBYX01000026">
    <property type="protein sequence ID" value="ORT80978.1"/>
    <property type="molecule type" value="Genomic_DNA"/>
</dbReference>
<evidence type="ECO:0000313" key="4">
    <source>
        <dbReference type="Proteomes" id="UP000494135"/>
    </source>
</evidence>
<protein>
    <submittedName>
        <fullName evidence="2">Uncharacterized protein</fullName>
    </submittedName>
</protein>
<name>A0A1X1P7I9_9BURK</name>
<reference evidence="2 3" key="1">
    <citation type="submission" date="2017-04" db="EMBL/GenBank/DDBJ databases">
        <title>Burkholderia puraquae sp. nov., a novel Burkholderia cepacia complex species from hospital setting samples.</title>
        <authorList>
            <person name="Martina P."/>
            <person name="Leguizamon M."/>
            <person name="Prieto C."/>
            <person name="Sousa S."/>
            <person name="Montanaro P."/>
            <person name="Draghi W."/>
            <person name="Staembler M."/>
            <person name="Bettiol M."/>
            <person name="Figoli C."/>
            <person name="Palau J."/>
            <person name="Alvarez F."/>
            <person name="Benetti S."/>
            <person name="Anchat E."/>
            <person name="Vescina C."/>
            <person name="Ferreras J."/>
            <person name="Lasch P."/>
            <person name="Lagares A."/>
            <person name="Zorreguieta A."/>
            <person name="Yantorno O."/>
            <person name="Bosch A."/>
        </authorList>
    </citation>
    <scope>NUCLEOTIDE SEQUENCE [LARGE SCALE GENOMIC DNA]</scope>
    <source>
        <strain evidence="2 3">CAMPA 1040</strain>
    </source>
</reference>
<dbReference type="Proteomes" id="UP000494135">
    <property type="component" value="Unassembled WGS sequence"/>
</dbReference>
<evidence type="ECO:0000313" key="1">
    <source>
        <dbReference type="EMBL" id="CAB3769751.1"/>
    </source>
</evidence>
<reference evidence="1 4" key="2">
    <citation type="submission" date="2020-04" db="EMBL/GenBank/DDBJ databases">
        <authorList>
            <person name="De Canck E."/>
        </authorList>
    </citation>
    <scope>NUCLEOTIDE SEQUENCE [LARGE SCALE GENOMIC DNA]</scope>
    <source>
        <strain evidence="1 4">LMG 29660</strain>
    </source>
</reference>
<dbReference type="EMBL" id="CADIKG010000026">
    <property type="protein sequence ID" value="CAB3769751.1"/>
    <property type="molecule type" value="Genomic_DNA"/>
</dbReference>
<organism evidence="2 3">
    <name type="scientific">Burkholderia puraquae</name>
    <dbReference type="NCBI Taxonomy" id="1904757"/>
    <lineage>
        <taxon>Bacteria</taxon>
        <taxon>Pseudomonadati</taxon>
        <taxon>Pseudomonadota</taxon>
        <taxon>Betaproteobacteria</taxon>
        <taxon>Burkholderiales</taxon>
        <taxon>Burkholderiaceae</taxon>
        <taxon>Burkholderia</taxon>
        <taxon>Burkholderia cepacia complex</taxon>
    </lineage>
</organism>
<dbReference type="RefSeq" id="WP_046549705.1">
    <property type="nucleotide sequence ID" value="NZ_CADIKG010000026.1"/>
</dbReference>
<evidence type="ECO:0000313" key="2">
    <source>
        <dbReference type="EMBL" id="ORT80978.1"/>
    </source>
</evidence>
<sequence>MCPSDCEVTALHQALQADKSNPATWRWYSDLVENQRLALRLKEDQWVVAIDGSDFASAEGLYAAVRWAHIMTHSGGYITFAV</sequence>
<gene>
    <name evidence="2" type="ORF">B7G54_32485</name>
    <name evidence="1" type="ORF">LMG29660_06437</name>
</gene>
<proteinExistence type="predicted"/>
<evidence type="ECO:0000313" key="3">
    <source>
        <dbReference type="Proteomes" id="UP000193146"/>
    </source>
</evidence>
<dbReference type="OrthoDB" id="8966295at2"/>
<dbReference type="Proteomes" id="UP000193146">
    <property type="component" value="Unassembled WGS sequence"/>
</dbReference>